<dbReference type="EMBL" id="AWET01000051">
    <property type="protein sequence ID" value="ERJ97800.1"/>
    <property type="molecule type" value="Genomic_DNA"/>
</dbReference>
<evidence type="ECO:0000313" key="1">
    <source>
        <dbReference type="EMBL" id="ERJ97800.1"/>
    </source>
</evidence>
<accession>U2L0A8</accession>
<protein>
    <submittedName>
        <fullName evidence="1">Uncharacterized protein</fullName>
    </submittedName>
</protein>
<dbReference type="PATRIC" id="fig|1081904.3.peg.2273"/>
<sequence length="87" mass="10453">MSVCSHSVLIFIRFLPFCEREFYLFGHPYTTSVGVRRRIRLHVQRRFLPYFDIACGWICKHLPTAKEKKVLQKVVNRWTINGWLLDN</sequence>
<comment type="caution">
    <text evidence="1">The sequence shown here is derived from an EMBL/GenBank/DDBJ whole genome shotgun (WGS) entry which is preliminary data.</text>
</comment>
<name>U2L0A8_9BACT</name>
<dbReference type="Proteomes" id="UP000016600">
    <property type="component" value="Unassembled WGS sequence"/>
</dbReference>
<gene>
    <name evidence="1" type="ORF">HMPREF1218_0776</name>
</gene>
<proteinExistence type="predicted"/>
<reference evidence="1 2" key="1">
    <citation type="submission" date="2013-08" db="EMBL/GenBank/DDBJ databases">
        <authorList>
            <person name="Durkin A.S."/>
            <person name="Haft D.R."/>
            <person name="McCorrison J."/>
            <person name="Torralba M."/>
            <person name="Gillis M."/>
            <person name="Haft D.H."/>
            <person name="Methe B."/>
            <person name="Sutton G."/>
            <person name="Nelson K.E."/>
        </authorList>
    </citation>
    <scope>NUCLEOTIDE SEQUENCE [LARGE SCALE GENOMIC DNA]</scope>
    <source>
        <strain evidence="1 2">F0068</strain>
    </source>
</reference>
<organism evidence="1 2">
    <name type="scientific">Hoylesella pleuritidis F0068</name>
    <dbReference type="NCBI Taxonomy" id="1081904"/>
    <lineage>
        <taxon>Bacteria</taxon>
        <taxon>Pseudomonadati</taxon>
        <taxon>Bacteroidota</taxon>
        <taxon>Bacteroidia</taxon>
        <taxon>Bacteroidales</taxon>
        <taxon>Prevotellaceae</taxon>
        <taxon>Hoylesella</taxon>
    </lineage>
</organism>
<keyword evidence="2" id="KW-1185">Reference proteome</keyword>
<evidence type="ECO:0000313" key="2">
    <source>
        <dbReference type="Proteomes" id="UP000016600"/>
    </source>
</evidence>
<dbReference type="AlphaFoldDB" id="U2L0A8"/>
<dbReference type="RefSeq" id="WP_021584825.1">
    <property type="nucleotide sequence ID" value="NZ_AWET01000051.1"/>
</dbReference>